<feature type="transmembrane region" description="Helical" evidence="9">
    <location>
        <begin position="7"/>
        <end position="26"/>
    </location>
</feature>
<gene>
    <name evidence="10" type="ORF">K505DRAFT_383247</name>
</gene>
<organism evidence="10 11">
    <name type="scientific">Melanomma pulvis-pyrius CBS 109.77</name>
    <dbReference type="NCBI Taxonomy" id="1314802"/>
    <lineage>
        <taxon>Eukaryota</taxon>
        <taxon>Fungi</taxon>
        <taxon>Dikarya</taxon>
        <taxon>Ascomycota</taxon>
        <taxon>Pezizomycotina</taxon>
        <taxon>Dothideomycetes</taxon>
        <taxon>Pleosporomycetidae</taxon>
        <taxon>Pleosporales</taxon>
        <taxon>Melanommataceae</taxon>
        <taxon>Melanomma</taxon>
    </lineage>
</organism>
<dbReference type="InterPro" id="IPR002403">
    <property type="entry name" value="Cyt_P450_E_grp-IV"/>
</dbReference>
<dbReference type="PROSITE" id="PS00086">
    <property type="entry name" value="CYTOCHROME_P450"/>
    <property type="match status" value="1"/>
</dbReference>
<dbReference type="PANTHER" id="PTHR46206">
    <property type="entry name" value="CYTOCHROME P450"/>
    <property type="match status" value="1"/>
</dbReference>
<evidence type="ECO:0000256" key="7">
    <source>
        <dbReference type="PIRSR" id="PIRSR602403-1"/>
    </source>
</evidence>
<dbReference type="EMBL" id="MU001751">
    <property type="protein sequence ID" value="KAF2800203.1"/>
    <property type="molecule type" value="Genomic_DNA"/>
</dbReference>
<accession>A0A6A6XVC9</accession>
<dbReference type="Pfam" id="PF00067">
    <property type="entry name" value="p450"/>
    <property type="match status" value="1"/>
</dbReference>
<dbReference type="GO" id="GO:0005506">
    <property type="term" value="F:iron ion binding"/>
    <property type="evidence" value="ECO:0007669"/>
    <property type="project" value="InterPro"/>
</dbReference>
<dbReference type="InterPro" id="IPR017972">
    <property type="entry name" value="Cyt_P450_CS"/>
</dbReference>
<keyword evidence="8 10" id="KW-0503">Monooxygenase</keyword>
<keyword evidence="4 7" id="KW-0479">Metal-binding</keyword>
<dbReference type="PRINTS" id="PR00465">
    <property type="entry name" value="EP450IV"/>
</dbReference>
<evidence type="ECO:0000256" key="8">
    <source>
        <dbReference type="RuleBase" id="RU000461"/>
    </source>
</evidence>
<keyword evidence="5 8" id="KW-0560">Oxidoreductase</keyword>
<dbReference type="Proteomes" id="UP000799757">
    <property type="component" value="Unassembled WGS sequence"/>
</dbReference>
<evidence type="ECO:0000313" key="10">
    <source>
        <dbReference type="EMBL" id="KAF2800203.1"/>
    </source>
</evidence>
<dbReference type="GO" id="GO:0016705">
    <property type="term" value="F:oxidoreductase activity, acting on paired donors, with incorporation or reduction of molecular oxygen"/>
    <property type="evidence" value="ECO:0007669"/>
    <property type="project" value="InterPro"/>
</dbReference>
<keyword evidence="9" id="KW-0812">Transmembrane</keyword>
<evidence type="ECO:0000256" key="2">
    <source>
        <dbReference type="ARBA" id="ARBA00004685"/>
    </source>
</evidence>
<dbReference type="CDD" id="cd11041">
    <property type="entry name" value="CYP503A1-like"/>
    <property type="match status" value="1"/>
</dbReference>
<protein>
    <submittedName>
        <fullName evidence="10">Cytochrome P450 monooxygenase-like protein</fullName>
    </submittedName>
</protein>
<evidence type="ECO:0000256" key="4">
    <source>
        <dbReference type="ARBA" id="ARBA00022723"/>
    </source>
</evidence>
<evidence type="ECO:0000256" key="3">
    <source>
        <dbReference type="ARBA" id="ARBA00010617"/>
    </source>
</evidence>
<keyword evidence="11" id="KW-1185">Reference proteome</keyword>
<sequence>MTHALELASVTTLILLVYVYLLQINYNRHVSRLPQIRSQQNKSSEENRQTYLKSAKALYNEGYEKFTECVYRMANADGIYSVVIPPKLMPELRRLPDTVLSSGKAVADFLEVKYTHIFAEEEIVAHTIKADLTPALVRLNPIICEEVDKAIQADMPECNDWTPVRIYGVLANMVAKVSGRVFVGPELCQDENYLEAGVQYTIELMDAQRRVKNMRPFLRPFLADRLPEVRQLRKREKMAIDFLRPIVEARLEGEKTKDWKEPDDLLQWFLKRRTEHNLDSMAKLAKLQLGIIFTAIHTTTMTATNIFYSLAVTPEYIEPIREEIREVLAANGGVISSKALQEMERLDSYMKEVFRMYPNGYISFLRKVLKGVTLSNGQYIPPGVNLEVPVCSIYRDNSFYPDSDTFDGFRSYKLRKAEVSAGNQGVSARNQFVNVSEQNIGFGYGRHACPGRFFAVNEIKMFLARMLLKYDIKMVEGVTRRWANIETGAECMPDGSKEILFKKVA</sequence>
<dbReference type="SUPFAM" id="SSF48264">
    <property type="entry name" value="Cytochrome P450"/>
    <property type="match status" value="1"/>
</dbReference>
<evidence type="ECO:0000256" key="1">
    <source>
        <dbReference type="ARBA" id="ARBA00001971"/>
    </source>
</evidence>
<dbReference type="Gene3D" id="1.10.630.10">
    <property type="entry name" value="Cytochrome P450"/>
    <property type="match status" value="1"/>
</dbReference>
<dbReference type="GO" id="GO:0020037">
    <property type="term" value="F:heme binding"/>
    <property type="evidence" value="ECO:0007669"/>
    <property type="project" value="InterPro"/>
</dbReference>
<dbReference type="InterPro" id="IPR001128">
    <property type="entry name" value="Cyt_P450"/>
</dbReference>
<comment type="similarity">
    <text evidence="3 8">Belongs to the cytochrome P450 family.</text>
</comment>
<comment type="cofactor">
    <cofactor evidence="1 7">
        <name>heme</name>
        <dbReference type="ChEBI" id="CHEBI:30413"/>
    </cofactor>
</comment>
<reference evidence="10" key="1">
    <citation type="journal article" date="2020" name="Stud. Mycol.">
        <title>101 Dothideomycetes genomes: a test case for predicting lifestyles and emergence of pathogens.</title>
        <authorList>
            <person name="Haridas S."/>
            <person name="Albert R."/>
            <person name="Binder M."/>
            <person name="Bloem J."/>
            <person name="Labutti K."/>
            <person name="Salamov A."/>
            <person name="Andreopoulos B."/>
            <person name="Baker S."/>
            <person name="Barry K."/>
            <person name="Bills G."/>
            <person name="Bluhm B."/>
            <person name="Cannon C."/>
            <person name="Castanera R."/>
            <person name="Culley D."/>
            <person name="Daum C."/>
            <person name="Ezra D."/>
            <person name="Gonzalez J."/>
            <person name="Henrissat B."/>
            <person name="Kuo A."/>
            <person name="Liang C."/>
            <person name="Lipzen A."/>
            <person name="Lutzoni F."/>
            <person name="Magnuson J."/>
            <person name="Mondo S."/>
            <person name="Nolan M."/>
            <person name="Ohm R."/>
            <person name="Pangilinan J."/>
            <person name="Park H.-J."/>
            <person name="Ramirez L."/>
            <person name="Alfaro M."/>
            <person name="Sun H."/>
            <person name="Tritt A."/>
            <person name="Yoshinaga Y."/>
            <person name="Zwiers L.-H."/>
            <person name="Turgeon B."/>
            <person name="Goodwin S."/>
            <person name="Spatafora J."/>
            <person name="Crous P."/>
            <person name="Grigoriev I."/>
        </authorList>
    </citation>
    <scope>NUCLEOTIDE SEQUENCE</scope>
    <source>
        <strain evidence="10">CBS 109.77</strain>
    </source>
</reference>
<evidence type="ECO:0000256" key="6">
    <source>
        <dbReference type="ARBA" id="ARBA00023004"/>
    </source>
</evidence>
<dbReference type="PANTHER" id="PTHR46206:SF7">
    <property type="entry name" value="P450, PUTATIVE (EUROFUNG)-RELATED"/>
    <property type="match status" value="1"/>
</dbReference>
<keyword evidence="6 7" id="KW-0408">Iron</keyword>
<keyword evidence="9" id="KW-1133">Transmembrane helix</keyword>
<comment type="pathway">
    <text evidence="2">Mycotoxin biosynthesis.</text>
</comment>
<keyword evidence="7 8" id="KW-0349">Heme</keyword>
<name>A0A6A6XVC9_9PLEO</name>
<dbReference type="GO" id="GO:0004497">
    <property type="term" value="F:monooxygenase activity"/>
    <property type="evidence" value="ECO:0007669"/>
    <property type="project" value="UniProtKB-KW"/>
</dbReference>
<keyword evidence="9" id="KW-0472">Membrane</keyword>
<feature type="binding site" description="axial binding residue" evidence="7">
    <location>
        <position position="449"/>
    </location>
    <ligand>
        <name>heme</name>
        <dbReference type="ChEBI" id="CHEBI:30413"/>
    </ligand>
    <ligandPart>
        <name>Fe</name>
        <dbReference type="ChEBI" id="CHEBI:18248"/>
    </ligandPart>
</feature>
<evidence type="ECO:0000313" key="11">
    <source>
        <dbReference type="Proteomes" id="UP000799757"/>
    </source>
</evidence>
<proteinExistence type="inferred from homology"/>
<evidence type="ECO:0000256" key="9">
    <source>
        <dbReference type="SAM" id="Phobius"/>
    </source>
</evidence>
<dbReference type="AlphaFoldDB" id="A0A6A6XVC9"/>
<dbReference type="InterPro" id="IPR036396">
    <property type="entry name" value="Cyt_P450_sf"/>
</dbReference>
<dbReference type="OrthoDB" id="1844152at2759"/>
<evidence type="ECO:0000256" key="5">
    <source>
        <dbReference type="ARBA" id="ARBA00023002"/>
    </source>
</evidence>